<organism evidence="18 19">
    <name type="scientific">Pseudoclavibacter caeni</name>
    <dbReference type="NCBI Taxonomy" id="908846"/>
    <lineage>
        <taxon>Bacteria</taxon>
        <taxon>Bacillati</taxon>
        <taxon>Actinomycetota</taxon>
        <taxon>Actinomycetes</taxon>
        <taxon>Micrococcales</taxon>
        <taxon>Microbacteriaceae</taxon>
        <taxon>Pseudoclavibacter</taxon>
    </lineage>
</organism>
<dbReference type="GO" id="GO:0046872">
    <property type="term" value="F:metal ion binding"/>
    <property type="evidence" value="ECO:0007669"/>
    <property type="project" value="UniProtKB-KW"/>
</dbReference>
<evidence type="ECO:0000256" key="11">
    <source>
        <dbReference type="ARBA" id="ARBA00023141"/>
    </source>
</evidence>
<evidence type="ECO:0000256" key="8">
    <source>
        <dbReference type="ARBA" id="ARBA00022723"/>
    </source>
</evidence>
<protein>
    <recommendedName>
        <fullName evidence="6">Anthranilate synthase component 1</fullName>
        <ecNumber evidence="5">4.1.3.27</ecNumber>
    </recommendedName>
</protein>
<dbReference type="PANTHER" id="PTHR11236">
    <property type="entry name" value="AMINOBENZOATE/ANTHRANILATE SYNTHASE"/>
    <property type="match status" value="1"/>
</dbReference>
<evidence type="ECO:0000256" key="2">
    <source>
        <dbReference type="ARBA" id="ARBA00004873"/>
    </source>
</evidence>
<comment type="caution">
    <text evidence="18">The sequence shown here is derived from an EMBL/GenBank/DDBJ whole genome shotgun (WGS) entry which is preliminary data.</text>
</comment>
<evidence type="ECO:0000256" key="13">
    <source>
        <dbReference type="ARBA" id="ARBA00025634"/>
    </source>
</evidence>
<evidence type="ECO:0000256" key="5">
    <source>
        <dbReference type="ARBA" id="ARBA00012266"/>
    </source>
</evidence>
<dbReference type="EMBL" id="WBKA01000002">
    <property type="protein sequence ID" value="KAB1632906.1"/>
    <property type="molecule type" value="Genomic_DNA"/>
</dbReference>
<evidence type="ECO:0000256" key="15">
    <source>
        <dbReference type="SAM" id="MobiDB-lite"/>
    </source>
</evidence>
<dbReference type="RefSeq" id="WP_158035828.1">
    <property type="nucleotide sequence ID" value="NZ_BAAAZV010000003.1"/>
</dbReference>
<keyword evidence="10" id="KW-0460">Magnesium</keyword>
<comment type="pathway">
    <text evidence="2">Amino-acid biosynthesis; L-tryptophan biosynthesis; L-tryptophan from chorismate: step 1/5.</text>
</comment>
<keyword evidence="19" id="KW-1185">Reference proteome</keyword>
<keyword evidence="12" id="KW-0456">Lyase</keyword>
<comment type="function">
    <text evidence="13">Part of a heterotetrameric complex that catalyzes the two-step biosynthesis of anthranilate, an intermediate in the biosynthesis of L-tryptophan. In the first step, the glutamine-binding beta subunit (TrpG) of anthranilate synthase (AS) provides the glutamine amidotransferase activity which generates ammonia as a substrate that, along with chorismate, is used in the second step, catalyzed by the large alpha subunit of AS (TrpE) to produce anthranilate. In the absence of TrpG, TrpE can synthesize anthranilate directly from chorismate and high concentrations of ammonia.</text>
</comment>
<comment type="similarity">
    <text evidence="3">Belongs to the anthranilate synthase component I family.</text>
</comment>
<comment type="catalytic activity">
    <reaction evidence="14">
        <text>chorismate + L-glutamine = anthranilate + pyruvate + L-glutamate + H(+)</text>
        <dbReference type="Rhea" id="RHEA:21732"/>
        <dbReference type="ChEBI" id="CHEBI:15361"/>
        <dbReference type="ChEBI" id="CHEBI:15378"/>
        <dbReference type="ChEBI" id="CHEBI:16567"/>
        <dbReference type="ChEBI" id="CHEBI:29748"/>
        <dbReference type="ChEBI" id="CHEBI:29985"/>
        <dbReference type="ChEBI" id="CHEBI:58359"/>
        <dbReference type="EC" id="4.1.3.27"/>
    </reaction>
</comment>
<evidence type="ECO:0000313" key="18">
    <source>
        <dbReference type="EMBL" id="KAB1632906.1"/>
    </source>
</evidence>
<feature type="domain" description="Anthranilate synthase component I N-terminal" evidence="17">
    <location>
        <begin position="34"/>
        <end position="212"/>
    </location>
</feature>
<dbReference type="GO" id="GO:0000162">
    <property type="term" value="P:L-tryptophan biosynthetic process"/>
    <property type="evidence" value="ECO:0007669"/>
    <property type="project" value="UniProtKB-KW"/>
</dbReference>
<evidence type="ECO:0000256" key="1">
    <source>
        <dbReference type="ARBA" id="ARBA00001946"/>
    </source>
</evidence>
<gene>
    <name evidence="18" type="ORF">F8O02_03340</name>
</gene>
<dbReference type="PRINTS" id="PR00095">
    <property type="entry name" value="ANTSNTHASEI"/>
</dbReference>
<keyword evidence="11" id="KW-0057">Aromatic amino acid biosynthesis</keyword>
<evidence type="ECO:0000256" key="4">
    <source>
        <dbReference type="ARBA" id="ARBA00011575"/>
    </source>
</evidence>
<feature type="region of interest" description="Disordered" evidence="15">
    <location>
        <begin position="89"/>
        <end position="113"/>
    </location>
</feature>
<evidence type="ECO:0000259" key="16">
    <source>
        <dbReference type="Pfam" id="PF00425"/>
    </source>
</evidence>
<keyword evidence="9" id="KW-0822">Tryptophan biosynthesis</keyword>
<dbReference type="InterPro" id="IPR006805">
    <property type="entry name" value="Anth_synth_I_N"/>
</dbReference>
<keyword evidence="7" id="KW-0028">Amino-acid biosynthesis</keyword>
<name>A0A7C8FJ23_9MICO</name>
<feature type="compositionally biased region" description="Low complexity" evidence="15">
    <location>
        <begin position="94"/>
        <end position="113"/>
    </location>
</feature>
<dbReference type="AlphaFoldDB" id="A0A7C8FJ23"/>
<evidence type="ECO:0000256" key="3">
    <source>
        <dbReference type="ARBA" id="ARBA00009562"/>
    </source>
</evidence>
<dbReference type="OrthoDB" id="3518032at2"/>
<comment type="subunit">
    <text evidence="4">Heterotetramer consisting of two non-identical subunits: a beta subunit (TrpG) and a large alpha subunit (TrpE).</text>
</comment>
<reference evidence="18 19" key="1">
    <citation type="submission" date="2019-09" db="EMBL/GenBank/DDBJ databases">
        <title>Phylogeny of genus Pseudoclavibacter and closely related genus.</title>
        <authorList>
            <person name="Li Y."/>
        </authorList>
    </citation>
    <scope>NUCLEOTIDE SEQUENCE [LARGE SCALE GENOMIC DNA]</scope>
    <source>
        <strain evidence="18 19">JCM 16921</strain>
    </source>
</reference>
<dbReference type="GO" id="GO:0004049">
    <property type="term" value="F:anthranilate synthase activity"/>
    <property type="evidence" value="ECO:0007669"/>
    <property type="project" value="UniProtKB-EC"/>
</dbReference>
<evidence type="ECO:0000313" key="19">
    <source>
        <dbReference type="Proteomes" id="UP000481339"/>
    </source>
</evidence>
<comment type="cofactor">
    <cofactor evidence="1">
        <name>Mg(2+)</name>
        <dbReference type="ChEBI" id="CHEBI:18420"/>
    </cofactor>
</comment>
<dbReference type="PANTHER" id="PTHR11236:SF46">
    <property type="entry name" value="ANTHRANILATE SYNTHASE COMPONENT 1"/>
    <property type="match status" value="1"/>
</dbReference>
<dbReference type="Pfam" id="PF04715">
    <property type="entry name" value="Anth_synt_I_N"/>
    <property type="match status" value="1"/>
</dbReference>
<evidence type="ECO:0000256" key="14">
    <source>
        <dbReference type="ARBA" id="ARBA00047683"/>
    </source>
</evidence>
<proteinExistence type="inferred from homology"/>
<evidence type="ECO:0000256" key="12">
    <source>
        <dbReference type="ARBA" id="ARBA00023239"/>
    </source>
</evidence>
<evidence type="ECO:0000256" key="6">
    <source>
        <dbReference type="ARBA" id="ARBA00020653"/>
    </source>
</evidence>
<keyword evidence="8" id="KW-0479">Metal-binding</keyword>
<evidence type="ECO:0000259" key="17">
    <source>
        <dbReference type="Pfam" id="PF04715"/>
    </source>
</evidence>
<sequence length="583" mass="61230">MNAPFGSAATTRERFAELAAGHAIVPVVRRLLGDSETPLGVYRKLADDRPGTFLLESADSAGEWGRFSFIGASSYGLLTADASGHPVWHPAPAPAASARAAGDPDAAQHADAVAAQGAAAAPVEVDATRLFGGPVPDRCFDAVQQVVRRWATERVPGVPSLTSGLVGYVGWDAIRELERIERRHPAETTAPLLSLSLVRDLVAIDHRYGTVWLVHNALIDPDGSPATASDAAASVAGAVARPGLDAVWARAQAALDDLARRLARPAVATLDEVDVDVPASPTHRTPKADFLASVEQAKEHVRAGDIFQVVISQRFDLDTDADPLDVYRVLRTLNPSPYMYLQTHRDVTGAPLHVVGASPEALVKVTDGHVVSHPIAGSRPRGATPERDAALAEELLADEKERSEHLMLVDLARNDLMKVCDPESVRVSEFMLIERFSHIMHISSSVEGHVADGLDAVDVLAATFPAGTLSGAPKPRALELIEELEPAGRGVYGGVVGYFDFAGDADLAIAIRTAVISGGRATVQAGAGLVADSVPESEYQESRNKAMAPLRAVAIASTVHPAAGTASPEPAGEAAASAGSERD</sequence>
<dbReference type="EC" id="4.1.3.27" evidence="5"/>
<evidence type="ECO:0000256" key="10">
    <source>
        <dbReference type="ARBA" id="ARBA00022842"/>
    </source>
</evidence>
<dbReference type="InterPro" id="IPR019999">
    <property type="entry name" value="Anth_synth_I-like"/>
</dbReference>
<dbReference type="SUPFAM" id="SSF56322">
    <property type="entry name" value="ADC synthase"/>
    <property type="match status" value="1"/>
</dbReference>
<feature type="region of interest" description="Disordered" evidence="15">
    <location>
        <begin position="561"/>
        <end position="583"/>
    </location>
</feature>
<evidence type="ECO:0000256" key="9">
    <source>
        <dbReference type="ARBA" id="ARBA00022822"/>
    </source>
</evidence>
<accession>A0A7C8FJ23</accession>
<dbReference type="Gene3D" id="3.60.120.10">
    <property type="entry name" value="Anthranilate synthase"/>
    <property type="match status" value="1"/>
</dbReference>
<feature type="domain" description="Chorismate-utilising enzyme C-terminal" evidence="16">
    <location>
        <begin position="287"/>
        <end position="545"/>
    </location>
</feature>
<evidence type="ECO:0000256" key="7">
    <source>
        <dbReference type="ARBA" id="ARBA00022605"/>
    </source>
</evidence>
<dbReference type="Proteomes" id="UP000481339">
    <property type="component" value="Unassembled WGS sequence"/>
</dbReference>
<dbReference type="Pfam" id="PF00425">
    <property type="entry name" value="Chorismate_bind"/>
    <property type="match status" value="1"/>
</dbReference>
<dbReference type="InterPro" id="IPR015890">
    <property type="entry name" value="Chorismate_C"/>
</dbReference>
<dbReference type="InterPro" id="IPR005801">
    <property type="entry name" value="ADC_synthase"/>
</dbReference>